<dbReference type="InterPro" id="IPR054720">
    <property type="entry name" value="HpiC1"/>
</dbReference>
<evidence type="ECO:0000313" key="3">
    <source>
        <dbReference type="EMBL" id="ABJ83401.1"/>
    </source>
</evidence>
<feature type="signal peptide" evidence="1">
    <location>
        <begin position="1"/>
        <end position="19"/>
    </location>
</feature>
<evidence type="ECO:0000259" key="2">
    <source>
        <dbReference type="Pfam" id="PF07589"/>
    </source>
</evidence>
<accession>Q025C5</accession>
<protein>
    <recommendedName>
        <fullName evidence="2">Ice-binding protein C-terminal domain-containing protein</fullName>
    </recommendedName>
</protein>
<dbReference type="Pfam" id="PF07589">
    <property type="entry name" value="PEP-CTERM"/>
    <property type="match status" value="1"/>
</dbReference>
<dbReference type="STRING" id="234267.Acid_2412"/>
<gene>
    <name evidence="3" type="ordered locus">Acid_2412</name>
</gene>
<dbReference type="HOGENOM" id="CLU_1314710_0_0_0"/>
<dbReference type="InParanoid" id="Q025C5"/>
<proteinExistence type="predicted"/>
<keyword evidence="1" id="KW-0732">Signal</keyword>
<feature type="chain" id="PRO_5004163677" description="Ice-binding protein C-terminal domain-containing protein" evidence="1">
    <location>
        <begin position="20"/>
        <end position="209"/>
    </location>
</feature>
<feature type="domain" description="Ice-binding protein C-terminal" evidence="2">
    <location>
        <begin position="184"/>
        <end position="207"/>
    </location>
</feature>
<dbReference type="EMBL" id="CP000473">
    <property type="protein sequence ID" value="ABJ83401.1"/>
    <property type="molecule type" value="Genomic_DNA"/>
</dbReference>
<dbReference type="Pfam" id="PF22825">
    <property type="entry name" value="HpiC1-like"/>
    <property type="match status" value="1"/>
</dbReference>
<reference evidence="3" key="1">
    <citation type="submission" date="2006-10" db="EMBL/GenBank/DDBJ databases">
        <title>Complete sequence of Solibacter usitatus Ellin6076.</title>
        <authorList>
            <consortium name="US DOE Joint Genome Institute"/>
            <person name="Copeland A."/>
            <person name="Lucas S."/>
            <person name="Lapidus A."/>
            <person name="Barry K."/>
            <person name="Detter J.C."/>
            <person name="Glavina del Rio T."/>
            <person name="Hammon N."/>
            <person name="Israni S."/>
            <person name="Dalin E."/>
            <person name="Tice H."/>
            <person name="Pitluck S."/>
            <person name="Thompson L.S."/>
            <person name="Brettin T."/>
            <person name="Bruce D."/>
            <person name="Han C."/>
            <person name="Tapia R."/>
            <person name="Gilna P."/>
            <person name="Schmutz J."/>
            <person name="Larimer F."/>
            <person name="Land M."/>
            <person name="Hauser L."/>
            <person name="Kyrpides N."/>
            <person name="Mikhailova N."/>
            <person name="Janssen P.H."/>
            <person name="Kuske C.R."/>
            <person name="Richardson P."/>
        </authorList>
    </citation>
    <scope>NUCLEOTIDE SEQUENCE</scope>
    <source>
        <strain evidence="3">Ellin6076</strain>
    </source>
</reference>
<dbReference type="AlphaFoldDB" id="Q025C5"/>
<name>Q025C5_SOLUE</name>
<sequence length="209" mass="21439" precursor="true">MKKLAVCAILMFAANATWASNLSISDFSFENYPAAGYTYSGSFSGYVPGWTFTSNTGLAAQGSGFNVPSTPDGTQAAFLQGNGGTVSQSIGGFDSSFLYTLNVWVGTRSSSGCCTGDAGVSFFVDGVQIGTTGILTSFTPFTLYTIPFTVATSGAHTLALTNVSLPGDNTSFVDDVSISGSASAAPEPATFALIGSAFLALGLTRRRRA</sequence>
<organism evidence="3">
    <name type="scientific">Solibacter usitatus (strain Ellin6076)</name>
    <dbReference type="NCBI Taxonomy" id="234267"/>
    <lineage>
        <taxon>Bacteria</taxon>
        <taxon>Pseudomonadati</taxon>
        <taxon>Acidobacteriota</taxon>
        <taxon>Terriglobia</taxon>
        <taxon>Bryobacterales</taxon>
        <taxon>Solibacteraceae</taxon>
        <taxon>Candidatus Solibacter</taxon>
    </lineage>
</organism>
<dbReference type="InterPro" id="IPR013424">
    <property type="entry name" value="Ice-binding_C"/>
</dbReference>
<evidence type="ECO:0000256" key="1">
    <source>
        <dbReference type="SAM" id="SignalP"/>
    </source>
</evidence>
<dbReference type="KEGG" id="sus:Acid_2412"/>
<dbReference type="NCBIfam" id="TIGR02595">
    <property type="entry name" value="PEP_CTERM"/>
    <property type="match status" value="1"/>
</dbReference>